<evidence type="ECO:0000313" key="11">
    <source>
        <dbReference type="Proteomes" id="UP001056035"/>
    </source>
</evidence>
<dbReference type="SUPFAM" id="SSF63380">
    <property type="entry name" value="Riboflavin synthase domain-like"/>
    <property type="match status" value="1"/>
</dbReference>
<dbReference type="Proteomes" id="UP001056035">
    <property type="component" value="Chromosome"/>
</dbReference>
<dbReference type="InterPro" id="IPR036010">
    <property type="entry name" value="2Fe-2S_ferredoxin-like_sf"/>
</dbReference>
<dbReference type="Gene3D" id="3.10.20.30">
    <property type="match status" value="1"/>
</dbReference>
<protein>
    <submittedName>
        <fullName evidence="10">Ferredoxin reductase</fullName>
    </submittedName>
</protein>
<dbReference type="CDD" id="cd00207">
    <property type="entry name" value="fer2"/>
    <property type="match status" value="1"/>
</dbReference>
<keyword evidence="8" id="KW-0411">Iron-sulfur</keyword>
<evidence type="ECO:0000256" key="2">
    <source>
        <dbReference type="ARBA" id="ARBA00022630"/>
    </source>
</evidence>
<gene>
    <name evidence="10" type="ORF">NBH00_03980</name>
</gene>
<dbReference type="InterPro" id="IPR001433">
    <property type="entry name" value="OxRdtase_FAD/NAD-bd"/>
</dbReference>
<keyword evidence="4" id="KW-0479">Metal-binding</keyword>
<keyword evidence="11" id="KW-1185">Reference proteome</keyword>
<evidence type="ECO:0000256" key="4">
    <source>
        <dbReference type="ARBA" id="ARBA00022723"/>
    </source>
</evidence>
<dbReference type="Gene3D" id="3.40.50.80">
    <property type="entry name" value="Nucleotide-binding domain of ferredoxin-NADP reductase (FNR) module"/>
    <property type="match status" value="1"/>
</dbReference>
<evidence type="ECO:0000256" key="8">
    <source>
        <dbReference type="ARBA" id="ARBA00023014"/>
    </source>
</evidence>
<keyword evidence="6" id="KW-0560">Oxidoreductase</keyword>
<dbReference type="Gene3D" id="2.40.30.10">
    <property type="entry name" value="Translation factors"/>
    <property type="match status" value="1"/>
</dbReference>
<reference evidence="10 11" key="1">
    <citation type="submission" date="2022-06" db="EMBL/GenBank/DDBJ databases">
        <title>Paraconexibacter antarcticus.</title>
        <authorList>
            <person name="Kim C.S."/>
        </authorList>
    </citation>
    <scope>NUCLEOTIDE SEQUENCE [LARGE SCALE GENOMIC DNA]</scope>
    <source>
        <strain evidence="10 11">02-257</strain>
    </source>
</reference>
<evidence type="ECO:0000256" key="3">
    <source>
        <dbReference type="ARBA" id="ARBA00022714"/>
    </source>
</evidence>
<evidence type="ECO:0000256" key="1">
    <source>
        <dbReference type="ARBA" id="ARBA00001974"/>
    </source>
</evidence>
<accession>A0ABY5DTL7</accession>
<name>A0ABY5DTL7_9ACTN</name>
<dbReference type="InterPro" id="IPR039261">
    <property type="entry name" value="FNR_nucleotide-bd"/>
</dbReference>
<dbReference type="Pfam" id="PF00111">
    <property type="entry name" value="Fer2"/>
    <property type="match status" value="1"/>
</dbReference>
<dbReference type="Pfam" id="PF00175">
    <property type="entry name" value="NAD_binding_1"/>
    <property type="match status" value="1"/>
</dbReference>
<dbReference type="InterPro" id="IPR017938">
    <property type="entry name" value="Riboflavin_synthase-like_b-brl"/>
</dbReference>
<keyword evidence="5" id="KW-0274">FAD</keyword>
<organism evidence="10 11">
    <name type="scientific">Paraconexibacter antarcticus</name>
    <dbReference type="NCBI Taxonomy" id="2949664"/>
    <lineage>
        <taxon>Bacteria</taxon>
        <taxon>Bacillati</taxon>
        <taxon>Actinomycetota</taxon>
        <taxon>Thermoleophilia</taxon>
        <taxon>Solirubrobacterales</taxon>
        <taxon>Paraconexibacteraceae</taxon>
        <taxon>Paraconexibacter</taxon>
    </lineage>
</organism>
<evidence type="ECO:0000256" key="6">
    <source>
        <dbReference type="ARBA" id="ARBA00023002"/>
    </source>
</evidence>
<dbReference type="CDD" id="cd06216">
    <property type="entry name" value="FNR_iron_sulfur_binding_2"/>
    <property type="match status" value="1"/>
</dbReference>
<keyword evidence="3" id="KW-0001">2Fe-2S</keyword>
<dbReference type="PRINTS" id="PR00409">
    <property type="entry name" value="PHDIOXRDTASE"/>
</dbReference>
<dbReference type="PROSITE" id="PS51384">
    <property type="entry name" value="FAD_FR"/>
    <property type="match status" value="1"/>
</dbReference>
<feature type="domain" description="FAD-binding FR-type" evidence="9">
    <location>
        <begin position="43"/>
        <end position="146"/>
    </location>
</feature>
<keyword evidence="2" id="KW-0285">Flavoprotein</keyword>
<proteinExistence type="predicted"/>
<dbReference type="RefSeq" id="WP_254572057.1">
    <property type="nucleotide sequence ID" value="NZ_CP098502.1"/>
</dbReference>
<evidence type="ECO:0000313" key="10">
    <source>
        <dbReference type="EMBL" id="UTI65376.1"/>
    </source>
</evidence>
<dbReference type="InterPro" id="IPR008333">
    <property type="entry name" value="Cbr1-like_FAD-bd_dom"/>
</dbReference>
<dbReference type="PANTHER" id="PTHR47354">
    <property type="entry name" value="NADH OXIDOREDUCTASE HCR"/>
    <property type="match status" value="1"/>
</dbReference>
<dbReference type="SUPFAM" id="SSF54292">
    <property type="entry name" value="2Fe-2S ferredoxin-like"/>
    <property type="match status" value="1"/>
</dbReference>
<evidence type="ECO:0000256" key="7">
    <source>
        <dbReference type="ARBA" id="ARBA00023004"/>
    </source>
</evidence>
<evidence type="ECO:0000259" key="9">
    <source>
        <dbReference type="PROSITE" id="PS51384"/>
    </source>
</evidence>
<comment type="cofactor">
    <cofactor evidence="1">
        <name>FAD</name>
        <dbReference type="ChEBI" id="CHEBI:57692"/>
    </cofactor>
</comment>
<dbReference type="InterPro" id="IPR001041">
    <property type="entry name" value="2Fe-2S_ferredoxin-type"/>
</dbReference>
<dbReference type="InterPro" id="IPR050415">
    <property type="entry name" value="MRET"/>
</dbReference>
<dbReference type="Pfam" id="PF00970">
    <property type="entry name" value="FAD_binding_6"/>
    <property type="match status" value="1"/>
</dbReference>
<dbReference type="InterPro" id="IPR017927">
    <property type="entry name" value="FAD-bd_FR_type"/>
</dbReference>
<dbReference type="InterPro" id="IPR012675">
    <property type="entry name" value="Beta-grasp_dom_sf"/>
</dbReference>
<dbReference type="EMBL" id="CP098502">
    <property type="protein sequence ID" value="UTI65376.1"/>
    <property type="molecule type" value="Genomic_DNA"/>
</dbReference>
<dbReference type="PANTHER" id="PTHR47354:SF6">
    <property type="entry name" value="NADH OXIDOREDUCTASE HCR"/>
    <property type="match status" value="1"/>
</dbReference>
<keyword evidence="7" id="KW-0408">Iron</keyword>
<dbReference type="SUPFAM" id="SSF52343">
    <property type="entry name" value="Ferredoxin reductase-like, C-terminal NADP-linked domain"/>
    <property type="match status" value="1"/>
</dbReference>
<evidence type="ECO:0000256" key="5">
    <source>
        <dbReference type="ARBA" id="ARBA00022827"/>
    </source>
</evidence>
<sequence>MVERAAQPTISVLRRRLMQAARAMTTPLAPDDYLGLLNPAWSARELTGRIVRIKPETEDASTVVVKPSFPWPGHRPGQYLRIGVELDGIRHWRAYSLTSDPDHPEGLVSITVKHVPEGRMSPFFTRRAEPGQMVYLGEVEGEFRLPKPLPERAIFISAGSGVTPIWAMIRELERRGALNDVLHVHCAREPDKVIFGPDLRRMDRTYDGYTLHEHLTGQVPRITPESLAAICPDWADRETFLSGPREMMDMFEEHWEAHGDPDRLHTERFQPVIGTGDQEVGTGGTVRFRVTDVDAECGVGVSILVGGEEAGALLPYGCRLGICHTCVGKLHSGQVRDLRTGEVHGEQGQTVRTCVNAPEGHVEIEL</sequence>